<protein>
    <submittedName>
        <fullName evidence="3">Uncharacterized protein</fullName>
    </submittedName>
</protein>
<keyword evidence="4" id="KW-1185">Reference proteome</keyword>
<dbReference type="Gene3D" id="1.20.120.160">
    <property type="entry name" value="HPT domain"/>
    <property type="match status" value="1"/>
</dbReference>
<accession>A0A1C9W6B8</accession>
<name>A0A1C9W6B8_9GAMM</name>
<keyword evidence="2" id="KW-1133">Transmembrane helix</keyword>
<dbReference type="Proteomes" id="UP000095672">
    <property type="component" value="Chromosome"/>
</dbReference>
<dbReference type="GO" id="GO:0000160">
    <property type="term" value="P:phosphorelay signal transduction system"/>
    <property type="evidence" value="ECO:0007669"/>
    <property type="project" value="InterPro"/>
</dbReference>
<gene>
    <name evidence="3" type="ORF">AUP74_01242</name>
</gene>
<dbReference type="AlphaFoldDB" id="A0A1C9W6B8"/>
<proteinExistence type="predicted"/>
<reference evidence="4" key="1">
    <citation type="submission" date="2016-01" db="EMBL/GenBank/DDBJ databases">
        <title>Complete genome sequence of Microbulbifer sp. CCB-MM1, a halophile isolated from Matang Mangrove Forest, Perak.</title>
        <authorList>
            <person name="Moh T.H."/>
            <person name="Dinesh B."/>
            <person name="Lau N.-S."/>
            <person name="Go F."/>
            <person name="Alexander Chong S.-C."/>
        </authorList>
    </citation>
    <scope>NUCLEOTIDE SEQUENCE [LARGE SCALE GENOMIC DNA]</scope>
    <source>
        <strain evidence="4">CCB-MM1</strain>
    </source>
</reference>
<dbReference type="RefSeq" id="WP_069946812.1">
    <property type="nucleotide sequence ID" value="NZ_CP014143.1"/>
</dbReference>
<sequence length="284" mass="32336">MTWLVGVSLTLIVTLAISALLWLRLWLRQQSQASKERFDKLQSERDRLDGQLRHYGRELKEREKKLSEATRRISNLKQSKADLQAVIGHQLRRPMENLRESLQRLAISAEGDSAMLAERASSQLQPILRSLDQIQRLGQVQTLAVTQAPRLGMTDTVEVQSLKVLNLEALERKRNTLGHQTFAELINRRSAGLPKQITELTSALTGRHWLDAEKLALVVAANAGEIGLDAIAGHLRNLSTQLGIDSERERCRQQRSELLNLMRVSIQQLQDWKSKNLHTEWALR</sequence>
<dbReference type="EMBL" id="CP014143">
    <property type="protein sequence ID" value="AOS96702.1"/>
    <property type="molecule type" value="Genomic_DNA"/>
</dbReference>
<feature type="coiled-coil region" evidence="1">
    <location>
        <begin position="52"/>
        <end position="86"/>
    </location>
</feature>
<keyword evidence="1" id="KW-0175">Coiled coil</keyword>
<evidence type="ECO:0000256" key="1">
    <source>
        <dbReference type="SAM" id="Coils"/>
    </source>
</evidence>
<organism evidence="3 4">
    <name type="scientific">Microbulbifer aggregans</name>
    <dbReference type="NCBI Taxonomy" id="1769779"/>
    <lineage>
        <taxon>Bacteria</taxon>
        <taxon>Pseudomonadati</taxon>
        <taxon>Pseudomonadota</taxon>
        <taxon>Gammaproteobacteria</taxon>
        <taxon>Cellvibrionales</taxon>
        <taxon>Microbulbiferaceae</taxon>
        <taxon>Microbulbifer</taxon>
    </lineage>
</organism>
<dbReference type="InterPro" id="IPR036641">
    <property type="entry name" value="HPT_dom_sf"/>
</dbReference>
<dbReference type="OrthoDB" id="9800897at2"/>
<dbReference type="PATRIC" id="fig|1769779.3.peg.1262"/>
<evidence type="ECO:0000313" key="4">
    <source>
        <dbReference type="Proteomes" id="UP000095672"/>
    </source>
</evidence>
<feature type="transmembrane region" description="Helical" evidence="2">
    <location>
        <begin position="6"/>
        <end position="27"/>
    </location>
</feature>
<evidence type="ECO:0000256" key="2">
    <source>
        <dbReference type="SAM" id="Phobius"/>
    </source>
</evidence>
<dbReference type="SUPFAM" id="SSF47226">
    <property type="entry name" value="Histidine-containing phosphotransfer domain, HPT domain"/>
    <property type="match status" value="1"/>
</dbReference>
<keyword evidence="2" id="KW-0812">Transmembrane</keyword>
<keyword evidence="2" id="KW-0472">Membrane</keyword>
<evidence type="ECO:0000313" key="3">
    <source>
        <dbReference type="EMBL" id="AOS96702.1"/>
    </source>
</evidence>
<dbReference type="KEGG" id="micc:AUP74_01242"/>